<protein>
    <recommendedName>
        <fullName evidence="1">Peptidase M14 domain-containing protein</fullName>
    </recommendedName>
</protein>
<organism evidence="2 3">
    <name type="scientific">Lentzea roselyniae</name>
    <dbReference type="NCBI Taxonomy" id="531940"/>
    <lineage>
        <taxon>Bacteria</taxon>
        <taxon>Bacillati</taxon>
        <taxon>Actinomycetota</taxon>
        <taxon>Actinomycetes</taxon>
        <taxon>Pseudonocardiales</taxon>
        <taxon>Pseudonocardiaceae</taxon>
        <taxon>Lentzea</taxon>
    </lineage>
</organism>
<keyword evidence="3" id="KW-1185">Reference proteome</keyword>
<dbReference type="InterPro" id="IPR000834">
    <property type="entry name" value="Peptidase_M14"/>
</dbReference>
<gene>
    <name evidence="2" type="ORF">GCM10022267_85600</name>
</gene>
<feature type="domain" description="Peptidase M14" evidence="1">
    <location>
        <begin position="22"/>
        <end position="112"/>
    </location>
</feature>
<comment type="caution">
    <text evidence="2">The sequence shown here is derived from an EMBL/GenBank/DDBJ whole genome shotgun (WGS) entry which is preliminary data.</text>
</comment>
<dbReference type="EMBL" id="BAABBE010000051">
    <property type="protein sequence ID" value="GAA3685655.1"/>
    <property type="molecule type" value="Genomic_DNA"/>
</dbReference>
<dbReference type="Gene3D" id="3.40.630.10">
    <property type="entry name" value="Zn peptidases"/>
    <property type="match status" value="1"/>
</dbReference>
<evidence type="ECO:0000313" key="3">
    <source>
        <dbReference type="Proteomes" id="UP001500711"/>
    </source>
</evidence>
<sequence length="221" mass="24417">MDHHLTCVPEIDRVCTVDEANSAVDELVAEAPSVCRVRRIGTSRQGEPLRLLSVGHGARNALVIGCPHPNEPIGLLTVTHLARLIASTPDLRDGIDFVWHFIPCIDPDGTRLNEGWFAGPHTIREYHSQFYRPALRDQPEWTFPVLDERACFDRTLPETEALARVIDDLRPDFQYSLHNADFGGVFFILGKDVPGLPDDLAAAAARLGVPLSLGPVDTLGW</sequence>
<name>A0ABP7CAR8_9PSEU</name>
<dbReference type="Proteomes" id="UP001500711">
    <property type="component" value="Unassembled WGS sequence"/>
</dbReference>
<evidence type="ECO:0000259" key="1">
    <source>
        <dbReference type="Pfam" id="PF00246"/>
    </source>
</evidence>
<accession>A0ABP7CAR8</accession>
<proteinExistence type="predicted"/>
<reference evidence="3" key="1">
    <citation type="journal article" date="2019" name="Int. J. Syst. Evol. Microbiol.">
        <title>The Global Catalogue of Microorganisms (GCM) 10K type strain sequencing project: providing services to taxonomists for standard genome sequencing and annotation.</title>
        <authorList>
            <consortium name="The Broad Institute Genomics Platform"/>
            <consortium name="The Broad Institute Genome Sequencing Center for Infectious Disease"/>
            <person name="Wu L."/>
            <person name="Ma J."/>
        </authorList>
    </citation>
    <scope>NUCLEOTIDE SEQUENCE [LARGE SCALE GENOMIC DNA]</scope>
    <source>
        <strain evidence="3">JCM 17494</strain>
    </source>
</reference>
<dbReference type="RefSeq" id="WP_346136818.1">
    <property type="nucleotide sequence ID" value="NZ_BAABBE010000051.1"/>
</dbReference>
<evidence type="ECO:0000313" key="2">
    <source>
        <dbReference type="EMBL" id="GAA3685655.1"/>
    </source>
</evidence>
<dbReference type="Pfam" id="PF00246">
    <property type="entry name" value="Peptidase_M14"/>
    <property type="match status" value="1"/>
</dbReference>
<dbReference type="SUPFAM" id="SSF53187">
    <property type="entry name" value="Zn-dependent exopeptidases"/>
    <property type="match status" value="1"/>
</dbReference>